<accession>A0A182VE35</accession>
<keyword evidence="2" id="KW-0732">Signal</keyword>
<dbReference type="EnsemblMetazoa" id="AMEM013407-RA">
    <property type="protein sequence ID" value="AMEM013407-PA"/>
    <property type="gene ID" value="AMEM013407"/>
</dbReference>
<keyword evidence="4" id="KW-1185">Reference proteome</keyword>
<proteinExistence type="predicted"/>
<dbReference type="VEuPathDB" id="VectorBase:AMEM013407"/>
<dbReference type="Proteomes" id="UP000075903">
    <property type="component" value="Unassembled WGS sequence"/>
</dbReference>
<protein>
    <submittedName>
        <fullName evidence="3">Uncharacterized protein</fullName>
    </submittedName>
</protein>
<sequence>MKFLVLCTLVAGAAAGYSASTYRDGKASGLYNQVPAGVDYADKFPHGNTGYNGGYTTQFSGPNGAGVAVGAGTGSFAPGFAGFPGPTVDFNNFFQGIQANFANLYQQQFALQQALFQQQQAAFNGAAFGGAGFGGAGFAGAGAGTGFGGFPVYGANFASAPNYIQNRFPAGNFNGASSSASFGPGGFHQTAAVYPGNPAVPNVDTRFGGSEQATSFQSGKPGFVGVSSFSSSSNINGQTHREAVTTVNDNGKVTTHRVHS</sequence>
<evidence type="ECO:0000256" key="1">
    <source>
        <dbReference type="SAM" id="MobiDB-lite"/>
    </source>
</evidence>
<evidence type="ECO:0000313" key="3">
    <source>
        <dbReference type="EnsemblMetazoa" id="AMEM013407-PA"/>
    </source>
</evidence>
<reference evidence="3" key="1">
    <citation type="submission" date="2020-05" db="UniProtKB">
        <authorList>
            <consortium name="EnsemblMetazoa"/>
        </authorList>
    </citation>
    <scope>IDENTIFICATION</scope>
    <source>
        <strain evidence="3">MAF</strain>
    </source>
</reference>
<dbReference type="RefSeq" id="XP_041776022.1">
    <property type="nucleotide sequence ID" value="XM_041920088.1"/>
</dbReference>
<organism evidence="3 4">
    <name type="scientific">Anopheles merus</name>
    <name type="common">Mosquito</name>
    <dbReference type="NCBI Taxonomy" id="30066"/>
    <lineage>
        <taxon>Eukaryota</taxon>
        <taxon>Metazoa</taxon>
        <taxon>Ecdysozoa</taxon>
        <taxon>Arthropoda</taxon>
        <taxon>Hexapoda</taxon>
        <taxon>Insecta</taxon>
        <taxon>Pterygota</taxon>
        <taxon>Neoptera</taxon>
        <taxon>Endopterygota</taxon>
        <taxon>Diptera</taxon>
        <taxon>Nematocera</taxon>
        <taxon>Culicoidea</taxon>
        <taxon>Culicidae</taxon>
        <taxon>Anophelinae</taxon>
        <taxon>Anopheles</taxon>
    </lineage>
</organism>
<feature type="chain" id="PRO_5016079749" evidence="2">
    <location>
        <begin position="16"/>
        <end position="260"/>
    </location>
</feature>
<dbReference type="VEuPathDB" id="VectorBase:AMEM21_005758"/>
<dbReference type="GeneID" id="121595828"/>
<name>A0A182VE35_ANOME</name>
<dbReference type="AlphaFoldDB" id="A0A182VE35"/>
<evidence type="ECO:0000313" key="4">
    <source>
        <dbReference type="Proteomes" id="UP000075903"/>
    </source>
</evidence>
<dbReference type="STRING" id="30066.A0A182VE35"/>
<feature type="region of interest" description="Disordered" evidence="1">
    <location>
        <begin position="234"/>
        <end position="260"/>
    </location>
</feature>
<feature type="signal peptide" evidence="2">
    <location>
        <begin position="1"/>
        <end position="15"/>
    </location>
</feature>
<evidence type="ECO:0000256" key="2">
    <source>
        <dbReference type="SAM" id="SignalP"/>
    </source>
</evidence>